<proteinExistence type="predicted"/>
<comment type="caution">
    <text evidence="2">The sequence shown here is derived from an EMBL/GenBank/DDBJ whole genome shotgun (WGS) entry which is preliminary data.</text>
</comment>
<accession>A0A7J3SL74</accession>
<dbReference type="InterPro" id="IPR014027">
    <property type="entry name" value="UDP-Glc/GDP-Man_DH_C"/>
</dbReference>
<gene>
    <name evidence="2" type="ORF">ENW83_03910</name>
</gene>
<dbReference type="GO" id="GO:0016616">
    <property type="term" value="F:oxidoreductase activity, acting on the CH-OH group of donors, NAD or NADP as acceptor"/>
    <property type="evidence" value="ECO:0007669"/>
    <property type="project" value="InterPro"/>
</dbReference>
<organism evidence="2">
    <name type="scientific">Fervidicoccus fontis</name>
    <dbReference type="NCBI Taxonomy" id="683846"/>
    <lineage>
        <taxon>Archaea</taxon>
        <taxon>Thermoproteota</taxon>
        <taxon>Thermoprotei</taxon>
        <taxon>Fervidicoccales</taxon>
        <taxon>Fervidicoccaceae</taxon>
        <taxon>Fervidicoccus</taxon>
    </lineage>
</organism>
<sequence length="127" mass="14465">MSRVRTDKSIKSYDLSELISQIKLNITQFAYSVKYMPTIGFLGILNKQDTNEVRESFTISIAKELLREGYRVMIGDIEGVGEIDGIKVYSLDDILSKCDIFFIFSSHKKYSELVGEDRSRIFYIGGG</sequence>
<evidence type="ECO:0000259" key="1">
    <source>
        <dbReference type="Pfam" id="PF03720"/>
    </source>
</evidence>
<dbReference type="SUPFAM" id="SSF52413">
    <property type="entry name" value="UDP-glucose/GDP-mannose dehydrogenase C-terminal domain"/>
    <property type="match status" value="1"/>
</dbReference>
<dbReference type="GO" id="GO:0051287">
    <property type="term" value="F:NAD binding"/>
    <property type="evidence" value="ECO:0007669"/>
    <property type="project" value="InterPro"/>
</dbReference>
<evidence type="ECO:0000313" key="2">
    <source>
        <dbReference type="EMBL" id="HGZ60334.1"/>
    </source>
</evidence>
<reference evidence="2" key="1">
    <citation type="journal article" date="2020" name="mSystems">
        <title>Genome- and Community-Level Interaction Insights into Carbon Utilization and Element Cycling Functions of Hydrothermarchaeota in Hydrothermal Sediment.</title>
        <authorList>
            <person name="Zhou Z."/>
            <person name="Liu Y."/>
            <person name="Xu W."/>
            <person name="Pan J."/>
            <person name="Luo Z.H."/>
            <person name="Li M."/>
        </authorList>
    </citation>
    <scope>NUCLEOTIDE SEQUENCE [LARGE SCALE GENOMIC DNA]</scope>
    <source>
        <strain evidence="2">SpSt-885</strain>
    </source>
</reference>
<feature type="domain" description="UDP-glucose/GDP-mannose dehydrogenase C-terminal" evidence="1">
    <location>
        <begin position="42"/>
        <end position="113"/>
    </location>
</feature>
<protein>
    <recommendedName>
        <fullName evidence="1">UDP-glucose/GDP-mannose dehydrogenase C-terminal domain-containing protein</fullName>
    </recommendedName>
</protein>
<dbReference type="Gene3D" id="3.40.50.720">
    <property type="entry name" value="NAD(P)-binding Rossmann-like Domain"/>
    <property type="match status" value="1"/>
</dbReference>
<dbReference type="Pfam" id="PF03720">
    <property type="entry name" value="UDPG_MGDP_dh_C"/>
    <property type="match status" value="1"/>
</dbReference>
<dbReference type="AlphaFoldDB" id="A0A7J3SL74"/>
<dbReference type="EMBL" id="DTLS01000111">
    <property type="protein sequence ID" value="HGZ60334.1"/>
    <property type="molecule type" value="Genomic_DNA"/>
</dbReference>
<dbReference type="InterPro" id="IPR036220">
    <property type="entry name" value="UDP-Glc/GDP-Man_DH_C_sf"/>
</dbReference>
<name>A0A7J3SL74_9CREN</name>